<feature type="transmembrane region" description="Helical" evidence="1">
    <location>
        <begin position="281"/>
        <end position="301"/>
    </location>
</feature>
<evidence type="ECO:0000313" key="3">
    <source>
        <dbReference type="EMBL" id="QEH62332.1"/>
    </source>
</evidence>
<dbReference type="InterPro" id="IPR036938">
    <property type="entry name" value="PAP2/HPO_sf"/>
</dbReference>
<dbReference type="Gene3D" id="1.20.144.10">
    <property type="entry name" value="Phosphatidic acid phosphatase type 2/haloperoxidase"/>
    <property type="match status" value="1"/>
</dbReference>
<keyword evidence="1" id="KW-0472">Membrane</keyword>
<keyword evidence="4" id="KW-1185">Reference proteome</keyword>
<dbReference type="Pfam" id="PF01569">
    <property type="entry name" value="PAP2"/>
    <property type="match status" value="1"/>
</dbReference>
<dbReference type="InterPro" id="IPR000326">
    <property type="entry name" value="PAP2/HPO"/>
</dbReference>
<dbReference type="EMBL" id="CP043026">
    <property type="protein sequence ID" value="QEH62332.1"/>
    <property type="molecule type" value="Genomic_DNA"/>
</dbReference>
<sequence>MKKKSREYTFLFLPALVVLVLTCATFIVASFYDRQIQEYFAQGFYYKWVKIWIVFMDELGLFQFLPAIFVFCAVIWESFIHYQIKFGKKDVIRDYSWIGIFYYIVAYGFFFWIVIYQGYMRVYEDTGFGQGIDAKLMETTTYRIVAYWIIKSTEFAIMLYATIYLRVLFHKRSDVLEQEYWVDSLKGLVYIGYCYTMIFVLKWGMGRPFYYSTIFNQIIENEATPRGWEYSGAVMWGTGDGTQNMPYYEWWQPNHFLDNLKEWGSVSGAKDTNTTGWWNRAFPSGHTSGTFCTITIMYLFINPQKGRVLTNKKIVIIALWFLHLNSMKFALIVYRFHWWTDLDFSTIFCIAIFPLVPKFVDKHLRWWTNLIKAKMFKKALTGFVVEKKLGFDLYTNSEKYPVKVDFFLYGKNKQEKMDKKMKHYFHVKSEPKEVIKWQEQPN</sequence>
<name>A0A5B9Y8I0_9MOLU</name>
<reference evidence="3 4" key="1">
    <citation type="submission" date="2019-08" db="EMBL/GenBank/DDBJ databases">
        <title>Complete genome sequence of Spiroplasma chinense CCH (DSM 19755).</title>
        <authorList>
            <person name="Shen H.-Y."/>
            <person name="Lin Y.-C."/>
            <person name="Chou L."/>
            <person name="Kuo C.-H."/>
        </authorList>
    </citation>
    <scope>NUCLEOTIDE SEQUENCE [LARGE SCALE GENOMIC DNA]</scope>
    <source>
        <strain evidence="3 4">CCH</strain>
    </source>
</reference>
<feature type="transmembrane region" description="Helical" evidence="1">
    <location>
        <begin position="313"/>
        <end position="336"/>
    </location>
</feature>
<keyword evidence="1" id="KW-0812">Transmembrane</keyword>
<evidence type="ECO:0000256" key="1">
    <source>
        <dbReference type="SAM" id="Phobius"/>
    </source>
</evidence>
<dbReference type="CDD" id="cd01610">
    <property type="entry name" value="PAP2_like"/>
    <property type="match status" value="1"/>
</dbReference>
<dbReference type="KEGG" id="schi:SCHIN_v1c11390"/>
<accession>A0A5B9Y8I0</accession>
<dbReference type="AlphaFoldDB" id="A0A5B9Y8I0"/>
<feature type="domain" description="Phosphatidic acid phosphatase type 2/haloperoxidase" evidence="2">
    <location>
        <begin position="227"/>
        <end position="362"/>
    </location>
</feature>
<feature type="transmembrane region" description="Helical" evidence="1">
    <location>
        <begin position="97"/>
        <end position="119"/>
    </location>
</feature>
<feature type="transmembrane region" description="Helical" evidence="1">
    <location>
        <begin position="12"/>
        <end position="32"/>
    </location>
</feature>
<evidence type="ECO:0000313" key="4">
    <source>
        <dbReference type="Proteomes" id="UP000323144"/>
    </source>
</evidence>
<feature type="transmembrane region" description="Helical" evidence="1">
    <location>
        <begin position="145"/>
        <end position="167"/>
    </location>
</feature>
<feature type="transmembrane region" description="Helical" evidence="1">
    <location>
        <begin position="52"/>
        <end position="76"/>
    </location>
</feature>
<keyword evidence="1" id="KW-1133">Transmembrane helix</keyword>
<organism evidence="3 4">
    <name type="scientific">Spiroplasma chinense</name>
    <dbReference type="NCBI Taxonomy" id="216932"/>
    <lineage>
        <taxon>Bacteria</taxon>
        <taxon>Bacillati</taxon>
        <taxon>Mycoplasmatota</taxon>
        <taxon>Mollicutes</taxon>
        <taxon>Entomoplasmatales</taxon>
        <taxon>Spiroplasmataceae</taxon>
        <taxon>Spiroplasma</taxon>
    </lineage>
</organism>
<evidence type="ECO:0000259" key="2">
    <source>
        <dbReference type="Pfam" id="PF01569"/>
    </source>
</evidence>
<proteinExistence type="predicted"/>
<dbReference type="Proteomes" id="UP000323144">
    <property type="component" value="Chromosome"/>
</dbReference>
<dbReference type="SUPFAM" id="SSF48317">
    <property type="entry name" value="Acid phosphatase/Vanadium-dependent haloperoxidase"/>
    <property type="match status" value="1"/>
</dbReference>
<feature type="transmembrane region" description="Helical" evidence="1">
    <location>
        <begin position="188"/>
        <end position="205"/>
    </location>
</feature>
<dbReference type="RefSeq" id="WP_166508691.1">
    <property type="nucleotide sequence ID" value="NZ_CP043026.1"/>
</dbReference>
<protein>
    <recommendedName>
        <fullName evidence="2">Phosphatidic acid phosphatase type 2/haloperoxidase domain-containing protein</fullName>
    </recommendedName>
</protein>
<gene>
    <name evidence="3" type="ORF">SCHIN_v1c11390</name>
</gene>